<sequence length="67" mass="7965">MSKNNKKTLNERTHNPYATYKELHHNKTSHDRNPEDNVAEFAEEFDAKLKNKNNKTNHDKNQQSNKK</sequence>
<keyword evidence="3" id="KW-1185">Reference proteome</keyword>
<dbReference type="EMBL" id="JACSPW010000002">
    <property type="protein sequence ID" value="MBD8032171.1"/>
    <property type="molecule type" value="Genomic_DNA"/>
</dbReference>
<dbReference type="RefSeq" id="WP_191702776.1">
    <property type="nucleotide sequence ID" value="NZ_JACSPW010000002.1"/>
</dbReference>
<evidence type="ECO:0008006" key="4">
    <source>
        <dbReference type="Google" id="ProtNLM"/>
    </source>
</evidence>
<protein>
    <recommendedName>
        <fullName evidence="4">Glycogen biosynthesis protein GlgD</fullName>
    </recommendedName>
</protein>
<evidence type="ECO:0000256" key="1">
    <source>
        <dbReference type="SAM" id="MobiDB-lite"/>
    </source>
</evidence>
<name>A0ABR8XJT2_9BACL</name>
<evidence type="ECO:0000313" key="3">
    <source>
        <dbReference type="Proteomes" id="UP000600565"/>
    </source>
</evidence>
<evidence type="ECO:0000313" key="2">
    <source>
        <dbReference type="EMBL" id="MBD8032171.1"/>
    </source>
</evidence>
<feature type="compositionally biased region" description="Basic and acidic residues" evidence="1">
    <location>
        <begin position="21"/>
        <end position="35"/>
    </location>
</feature>
<comment type="caution">
    <text evidence="2">The sequence shown here is derived from an EMBL/GenBank/DDBJ whole genome shotgun (WGS) entry which is preliminary data.</text>
</comment>
<proteinExistence type="predicted"/>
<organism evidence="2 3">
    <name type="scientific">Solibacillus merdavium</name>
    <dbReference type="NCBI Taxonomy" id="2762218"/>
    <lineage>
        <taxon>Bacteria</taxon>
        <taxon>Bacillati</taxon>
        <taxon>Bacillota</taxon>
        <taxon>Bacilli</taxon>
        <taxon>Bacillales</taxon>
        <taxon>Caryophanaceae</taxon>
        <taxon>Solibacillus</taxon>
    </lineage>
</organism>
<reference evidence="2 3" key="1">
    <citation type="submission" date="2020-08" db="EMBL/GenBank/DDBJ databases">
        <title>A Genomic Blueprint of the Chicken Gut Microbiome.</title>
        <authorList>
            <person name="Gilroy R."/>
            <person name="Ravi A."/>
            <person name="Getino M."/>
            <person name="Pursley I."/>
            <person name="Horton D.L."/>
            <person name="Alikhan N.-F."/>
            <person name="Baker D."/>
            <person name="Gharbi K."/>
            <person name="Hall N."/>
            <person name="Watson M."/>
            <person name="Adriaenssens E.M."/>
            <person name="Foster-Nyarko E."/>
            <person name="Jarju S."/>
            <person name="Secka A."/>
            <person name="Antonio M."/>
            <person name="Oren A."/>
            <person name="Chaudhuri R."/>
            <person name="La Ragione R.M."/>
            <person name="Hildebrand F."/>
            <person name="Pallen M.J."/>
        </authorList>
    </citation>
    <scope>NUCLEOTIDE SEQUENCE [LARGE SCALE GENOMIC DNA]</scope>
    <source>
        <strain evidence="2 3">Sa1YVA6</strain>
    </source>
</reference>
<feature type="region of interest" description="Disordered" evidence="1">
    <location>
        <begin position="1"/>
        <end position="67"/>
    </location>
</feature>
<gene>
    <name evidence="2" type="ORF">H9632_03755</name>
</gene>
<accession>A0ABR8XJT2</accession>
<dbReference type="Proteomes" id="UP000600565">
    <property type="component" value="Unassembled WGS sequence"/>
</dbReference>